<organism evidence="14 15">
    <name type="scientific">Mesorhizobium salmacidum</name>
    <dbReference type="NCBI Taxonomy" id="3015171"/>
    <lineage>
        <taxon>Bacteria</taxon>
        <taxon>Pseudomonadati</taxon>
        <taxon>Pseudomonadota</taxon>
        <taxon>Alphaproteobacteria</taxon>
        <taxon>Hyphomicrobiales</taxon>
        <taxon>Phyllobacteriaceae</taxon>
        <taxon>Mesorhizobium</taxon>
    </lineage>
</organism>
<dbReference type="InterPro" id="IPR018422">
    <property type="entry name" value="Cation/H_exchanger_CPA1"/>
</dbReference>
<evidence type="ECO:0000256" key="2">
    <source>
        <dbReference type="ARBA" id="ARBA00007367"/>
    </source>
</evidence>
<evidence type="ECO:0000259" key="13">
    <source>
        <dbReference type="Pfam" id="PF00999"/>
    </source>
</evidence>
<evidence type="ECO:0000256" key="3">
    <source>
        <dbReference type="ARBA" id="ARBA00022448"/>
    </source>
</evidence>
<keyword evidence="11" id="KW-0739">Sodium transport</keyword>
<feature type="transmembrane region" description="Helical" evidence="12">
    <location>
        <begin position="335"/>
        <end position="353"/>
    </location>
</feature>
<feature type="domain" description="Cation/H+ exchanger transmembrane" evidence="13">
    <location>
        <begin position="14"/>
        <end position="387"/>
    </location>
</feature>
<gene>
    <name evidence="14" type="ORF">O7A60_27580</name>
</gene>
<dbReference type="EMBL" id="JAPYKS010000029">
    <property type="protein sequence ID" value="MEI9412483.1"/>
    <property type="molecule type" value="Genomic_DNA"/>
</dbReference>
<dbReference type="Pfam" id="PF00999">
    <property type="entry name" value="Na_H_Exchanger"/>
    <property type="match status" value="1"/>
</dbReference>
<feature type="transmembrane region" description="Helical" evidence="12">
    <location>
        <begin position="212"/>
        <end position="229"/>
    </location>
</feature>
<evidence type="ECO:0000256" key="1">
    <source>
        <dbReference type="ARBA" id="ARBA00004651"/>
    </source>
</evidence>
<evidence type="ECO:0000256" key="7">
    <source>
        <dbReference type="ARBA" id="ARBA00022989"/>
    </source>
</evidence>
<evidence type="ECO:0000256" key="6">
    <source>
        <dbReference type="ARBA" id="ARBA00022692"/>
    </source>
</evidence>
<feature type="transmembrane region" description="Helical" evidence="12">
    <location>
        <begin position="6"/>
        <end position="23"/>
    </location>
</feature>
<proteinExistence type="inferred from homology"/>
<dbReference type="InterPro" id="IPR006153">
    <property type="entry name" value="Cation/H_exchanger_TM"/>
</dbReference>
<keyword evidence="7 12" id="KW-1133">Transmembrane helix</keyword>
<dbReference type="PANTHER" id="PTHR10110">
    <property type="entry name" value="SODIUM/HYDROGEN EXCHANGER"/>
    <property type="match status" value="1"/>
</dbReference>
<comment type="subcellular location">
    <subcellularLocation>
        <location evidence="1">Cell membrane</location>
        <topology evidence="1">Multi-pass membrane protein</topology>
    </subcellularLocation>
</comment>
<dbReference type="Proteomes" id="UP001387293">
    <property type="component" value="Unassembled WGS sequence"/>
</dbReference>
<evidence type="ECO:0000256" key="9">
    <source>
        <dbReference type="ARBA" id="ARBA00023065"/>
    </source>
</evidence>
<feature type="transmembrane region" description="Helical" evidence="12">
    <location>
        <begin position="56"/>
        <end position="73"/>
    </location>
</feature>
<feature type="transmembrane region" description="Helical" evidence="12">
    <location>
        <begin position="80"/>
        <end position="104"/>
    </location>
</feature>
<feature type="transmembrane region" description="Helical" evidence="12">
    <location>
        <begin position="110"/>
        <end position="132"/>
    </location>
</feature>
<feature type="transmembrane region" description="Helical" evidence="12">
    <location>
        <begin position="264"/>
        <end position="286"/>
    </location>
</feature>
<dbReference type="PANTHER" id="PTHR10110:SF195">
    <property type="entry name" value="NA(+)_H(+) ANTIPORTER NHAS2"/>
    <property type="match status" value="1"/>
</dbReference>
<feature type="transmembrane region" description="Helical" evidence="12">
    <location>
        <begin position="235"/>
        <end position="252"/>
    </location>
</feature>
<evidence type="ECO:0000256" key="5">
    <source>
        <dbReference type="ARBA" id="ARBA00022475"/>
    </source>
</evidence>
<feature type="transmembrane region" description="Helical" evidence="12">
    <location>
        <begin position="292"/>
        <end position="323"/>
    </location>
</feature>
<keyword evidence="3" id="KW-0813">Transport</keyword>
<dbReference type="RefSeq" id="WP_337108873.1">
    <property type="nucleotide sequence ID" value="NZ_JAPYKS010000029.1"/>
</dbReference>
<evidence type="ECO:0000256" key="8">
    <source>
        <dbReference type="ARBA" id="ARBA00023053"/>
    </source>
</evidence>
<feature type="transmembrane region" description="Helical" evidence="12">
    <location>
        <begin position="365"/>
        <end position="386"/>
    </location>
</feature>
<sequence length="406" mass="42207">MNDLSILTLGMILLTASLVAMISRRLQLPYSVGLVAAGVALGFMPGVAELPLSRDLIFTVFLPPLIFQAALAIEWRYFRVNLPVTILLTFPGVAIAAAVVAAGMHLLLGWTWIGAGLFGVLIAATDPVSVIAAFKEMKVQPRLALLVESESLLNDGAAAVGFGILATIAAGAEATSLSIAGSLLWTVAGGIASGAAVAAVLLVIAGRTEDHLVEITLTTIAAYGSFLLAEDLGMSGVLATLTAGLIVGNVGWKGAISANARSHVLAFWEYAAFLANSIVFILIGGHEAHQPFGIFAGTSAVAVMLVLVGRTLAIYPFCALLAATPLKVDASYQHILVWGGLRGALALALALALPENIAERSQIIVVAFAVVAFSIFVQGLTMPWLIRRMGLTAESAGSARRDRSSR</sequence>
<evidence type="ECO:0000256" key="4">
    <source>
        <dbReference type="ARBA" id="ARBA00022449"/>
    </source>
</evidence>
<comment type="similarity">
    <text evidence="2">Belongs to the monovalent cation:proton antiporter 1 (CPA1) transporter (TC 2.A.36) family.</text>
</comment>
<evidence type="ECO:0000256" key="11">
    <source>
        <dbReference type="ARBA" id="ARBA00023201"/>
    </source>
</evidence>
<keyword evidence="10 12" id="KW-0472">Membrane</keyword>
<feature type="transmembrane region" description="Helical" evidence="12">
    <location>
        <begin position="30"/>
        <end position="50"/>
    </location>
</feature>
<evidence type="ECO:0000256" key="10">
    <source>
        <dbReference type="ARBA" id="ARBA00023136"/>
    </source>
</evidence>
<feature type="transmembrane region" description="Helical" evidence="12">
    <location>
        <begin position="152"/>
        <end position="171"/>
    </location>
</feature>
<keyword evidence="4" id="KW-0050">Antiport</keyword>
<dbReference type="Gene3D" id="6.10.140.1330">
    <property type="match status" value="1"/>
</dbReference>
<evidence type="ECO:0000313" key="15">
    <source>
        <dbReference type="Proteomes" id="UP001387293"/>
    </source>
</evidence>
<comment type="caution">
    <text evidence="14">The sequence shown here is derived from an EMBL/GenBank/DDBJ whole genome shotgun (WGS) entry which is preliminary data.</text>
</comment>
<evidence type="ECO:0000256" key="12">
    <source>
        <dbReference type="SAM" id="Phobius"/>
    </source>
</evidence>
<name>A0ABU8L3D0_9HYPH</name>
<feature type="transmembrane region" description="Helical" evidence="12">
    <location>
        <begin position="183"/>
        <end position="205"/>
    </location>
</feature>
<keyword evidence="8" id="KW-0915">Sodium</keyword>
<keyword evidence="9" id="KW-0406">Ion transport</keyword>
<reference evidence="14 15" key="1">
    <citation type="submission" date="2022-12" db="EMBL/GenBank/DDBJ databases">
        <authorList>
            <person name="Muema E."/>
        </authorList>
    </citation>
    <scope>NUCLEOTIDE SEQUENCE [LARGE SCALE GENOMIC DNA]</scope>
    <source>
        <strain evidence="15">1326</strain>
    </source>
</reference>
<accession>A0ABU8L3D0</accession>
<keyword evidence="6 12" id="KW-0812">Transmembrane</keyword>
<keyword evidence="15" id="KW-1185">Reference proteome</keyword>
<keyword evidence="5" id="KW-1003">Cell membrane</keyword>
<protein>
    <submittedName>
        <fullName evidence="14">Cation:proton antiporter</fullName>
    </submittedName>
</protein>
<evidence type="ECO:0000313" key="14">
    <source>
        <dbReference type="EMBL" id="MEI9412483.1"/>
    </source>
</evidence>